<evidence type="ECO:0000259" key="3">
    <source>
        <dbReference type="Pfam" id="PF13598"/>
    </source>
</evidence>
<gene>
    <name evidence="5" type="ORF">SLS55_000312</name>
</gene>
<dbReference type="RefSeq" id="XP_066637104.1">
    <property type="nucleotide sequence ID" value="XM_066771825.1"/>
</dbReference>
<evidence type="ECO:0000259" key="4">
    <source>
        <dbReference type="Pfam" id="PF13600"/>
    </source>
</evidence>
<feature type="coiled-coil region" evidence="1">
    <location>
        <begin position="125"/>
        <end position="152"/>
    </location>
</feature>
<name>A0ABR3CUZ1_9PEZI</name>
<evidence type="ECO:0008006" key="7">
    <source>
        <dbReference type="Google" id="ProtNLM"/>
    </source>
</evidence>
<feature type="compositionally biased region" description="Basic and acidic residues" evidence="2">
    <location>
        <begin position="226"/>
        <end position="242"/>
    </location>
</feature>
<dbReference type="Pfam" id="PF13598">
    <property type="entry name" value="DUF4139"/>
    <property type="match status" value="1"/>
</dbReference>
<feature type="compositionally biased region" description="Low complexity" evidence="2">
    <location>
        <begin position="467"/>
        <end position="488"/>
    </location>
</feature>
<feature type="compositionally biased region" description="Polar residues" evidence="2">
    <location>
        <begin position="268"/>
        <end position="283"/>
    </location>
</feature>
<keyword evidence="6" id="KW-1185">Reference proteome</keyword>
<dbReference type="Proteomes" id="UP001430584">
    <property type="component" value="Unassembled WGS sequence"/>
</dbReference>
<feature type="region of interest" description="Disordered" evidence="2">
    <location>
        <begin position="801"/>
        <end position="825"/>
    </location>
</feature>
<evidence type="ECO:0000256" key="1">
    <source>
        <dbReference type="SAM" id="Coils"/>
    </source>
</evidence>
<evidence type="ECO:0000313" key="5">
    <source>
        <dbReference type="EMBL" id="KAL0264364.1"/>
    </source>
</evidence>
<comment type="caution">
    <text evidence="5">The sequence shown here is derived from an EMBL/GenBank/DDBJ whole genome shotgun (WGS) entry which is preliminary data.</text>
</comment>
<feature type="compositionally biased region" description="Low complexity" evidence="2">
    <location>
        <begin position="538"/>
        <end position="568"/>
    </location>
</feature>
<feature type="domain" description="DUF4140" evidence="4">
    <location>
        <begin position="33"/>
        <end position="156"/>
    </location>
</feature>
<sequence>MHLIPHSFIHSLTMSGDIPRQEFLIDDLPTTSVTIYPSRAHVVRDIADVKLQPGLNEVSIYGITPAADEHSVQLDGHGAATITDMSVELVANRERFADQFSGEESDSDLDEGDEASDSEWERSHLRALASELKRLRDEVEAAREKQSSANDQMRVLNAFMETINAKHNELADTSKAIATYGDDRARLHRQWTLAKQEIERLEKNIRKKEANFQKETKAERKAKKKQREEKQKRMAQRLRERQRVREEKAKFWPRKLYCVKLTLEAPTDTPTSSRRGSIESAASSPDFDEHSPVSVSEKTVRLSLSYVVREASWSPRYNVSISSVDKTATITYSAEFSNKTSETWKDAKITLSTSQTSYSGLDDKVPELRPWPIFLRDRHAYDEDEHLWDTKLSPQENLSSNNFISHAHGQDHFNRYEVFGPERVGLFGNLTISEPVSQHRPPPPPPAWKPTFGAPSQLGSGSGGGLFNNTGRGFGATTAFGQAAPTAGNNDSGTQQPPATGGLFGNSTNAQPTQGRGLFGGGGNTNAQPAQTGGLFGSSNNNNTTNTQPATTTSSSLFGNTSTTNNTAPQPPTTGGLFGRSAAAPPPPAAGPDQHPSSTLHQEPTWEDSGMTTAYDLPGTRTLAPSPLARRHKLATLRIRDVALSYLAIPKLRKGAFLRAKLRNPPAATNDDDDDGKEDGSGGGGITLLAGAAGLTLDGSFLGTTTSLPRTAPGEALELDLGVDPAVHVAYAPPALLRHGGAQAGLLMGAREAADRYARCTTLTNARGARVKVTVRDQVPVSEMERLRVEVVEPRGLWRGGGRVRAGEGEGEGADGEEKEERKGRWGEVTAEMKEGNVVEWTVELEKGRSCRLPLEWEVRMPGDKRVAFA</sequence>
<feature type="compositionally biased region" description="Polar residues" evidence="2">
    <location>
        <begin position="505"/>
        <end position="514"/>
    </location>
</feature>
<accession>A0ABR3CUZ1</accession>
<dbReference type="InterPro" id="IPR025554">
    <property type="entry name" value="DUF4140"/>
</dbReference>
<feature type="region of interest" description="Disordered" evidence="2">
    <location>
        <begin position="664"/>
        <end position="685"/>
    </location>
</feature>
<feature type="domain" description="DUF4139" evidence="3">
    <location>
        <begin position="302"/>
        <end position="862"/>
    </location>
</feature>
<evidence type="ECO:0000256" key="2">
    <source>
        <dbReference type="SAM" id="MobiDB-lite"/>
    </source>
</evidence>
<feature type="region of interest" description="Disordered" evidence="2">
    <location>
        <begin position="100"/>
        <end position="121"/>
    </location>
</feature>
<dbReference type="Pfam" id="PF13600">
    <property type="entry name" value="DUF4140"/>
    <property type="match status" value="1"/>
</dbReference>
<feature type="compositionally biased region" description="Basic and acidic residues" evidence="2">
    <location>
        <begin position="209"/>
        <end position="219"/>
    </location>
</feature>
<evidence type="ECO:0000313" key="6">
    <source>
        <dbReference type="Proteomes" id="UP001430584"/>
    </source>
</evidence>
<keyword evidence="1" id="KW-0175">Coiled coil</keyword>
<organism evidence="5 6">
    <name type="scientific">Diplodia seriata</name>
    <dbReference type="NCBI Taxonomy" id="420778"/>
    <lineage>
        <taxon>Eukaryota</taxon>
        <taxon>Fungi</taxon>
        <taxon>Dikarya</taxon>
        <taxon>Ascomycota</taxon>
        <taxon>Pezizomycotina</taxon>
        <taxon>Dothideomycetes</taxon>
        <taxon>Dothideomycetes incertae sedis</taxon>
        <taxon>Botryosphaeriales</taxon>
        <taxon>Botryosphaeriaceae</taxon>
        <taxon>Diplodia</taxon>
    </lineage>
</organism>
<protein>
    <recommendedName>
        <fullName evidence="7">Mucoidy inhibitor-like protein</fullName>
    </recommendedName>
</protein>
<feature type="region of interest" description="Disordered" evidence="2">
    <location>
        <begin position="267"/>
        <end position="293"/>
    </location>
</feature>
<feature type="region of interest" description="Disordered" evidence="2">
    <location>
        <begin position="209"/>
        <end position="242"/>
    </location>
</feature>
<dbReference type="EMBL" id="JAJVCZ030000001">
    <property type="protein sequence ID" value="KAL0264364.1"/>
    <property type="molecule type" value="Genomic_DNA"/>
</dbReference>
<dbReference type="GeneID" id="92004397"/>
<dbReference type="PANTHER" id="PTHR31005:SF8">
    <property type="entry name" value="DUF4139 DOMAIN-CONTAINING PROTEIN"/>
    <property type="match status" value="1"/>
</dbReference>
<reference evidence="5 6" key="1">
    <citation type="submission" date="2024-02" db="EMBL/GenBank/DDBJ databases">
        <title>De novo assembly and annotation of 12 fungi associated with fruit tree decline syndrome in Ontario, Canada.</title>
        <authorList>
            <person name="Sulman M."/>
            <person name="Ellouze W."/>
            <person name="Ilyukhin E."/>
        </authorList>
    </citation>
    <scope>NUCLEOTIDE SEQUENCE [LARGE SCALE GENOMIC DNA]</scope>
    <source>
        <strain evidence="5 6">FDS-637</strain>
    </source>
</reference>
<feature type="compositionally biased region" description="Polar residues" evidence="2">
    <location>
        <begin position="489"/>
        <end position="498"/>
    </location>
</feature>
<dbReference type="InterPro" id="IPR037291">
    <property type="entry name" value="DUF4139"/>
</dbReference>
<feature type="compositionally biased region" description="Acidic residues" evidence="2">
    <location>
        <begin position="809"/>
        <end position="818"/>
    </location>
</feature>
<proteinExistence type="predicted"/>
<dbReference type="InterPro" id="IPR011935">
    <property type="entry name" value="CHP02231"/>
</dbReference>
<feature type="compositionally biased region" description="Acidic residues" evidence="2">
    <location>
        <begin position="101"/>
        <end position="118"/>
    </location>
</feature>
<feature type="region of interest" description="Disordered" evidence="2">
    <location>
        <begin position="436"/>
        <end position="624"/>
    </location>
</feature>
<dbReference type="PANTHER" id="PTHR31005">
    <property type="entry name" value="DUF4139 DOMAIN-CONTAINING PROTEIN"/>
    <property type="match status" value="1"/>
</dbReference>